<reference evidence="5 6" key="2">
    <citation type="journal article" date="2011" name="J. Bacteriol.">
        <title>Complete genome sequence of a carbon monoxide-utilizing acetogen, Eubacterium limosum KIST612.</title>
        <authorList>
            <person name="Roh H."/>
            <person name="Ko H.J."/>
            <person name="Kim D."/>
            <person name="Choi D.G."/>
            <person name="Park S."/>
            <person name="Kim S."/>
            <person name="Chang I.S."/>
            <person name="Choi I.G."/>
        </authorList>
    </citation>
    <scope>NUCLEOTIDE SEQUENCE [LARGE SCALE GENOMIC DNA]</scope>
    <source>
        <strain evidence="5 6">KIST612</strain>
    </source>
</reference>
<dbReference type="InterPro" id="IPR000086">
    <property type="entry name" value="NUDIX_hydrolase_dom"/>
</dbReference>
<dbReference type="SUPFAM" id="SSF55811">
    <property type="entry name" value="Nudix"/>
    <property type="match status" value="1"/>
</dbReference>
<dbReference type="PRINTS" id="PR00502">
    <property type="entry name" value="NUDIXFAMILY"/>
</dbReference>
<keyword evidence="6" id="KW-1185">Reference proteome</keyword>
<dbReference type="KEGG" id="elm:ELI_0246"/>
<dbReference type="eggNOG" id="COG2816">
    <property type="taxonomic scope" value="Bacteria"/>
</dbReference>
<dbReference type="CDD" id="cd03424">
    <property type="entry name" value="NUDIX_ADPRase_Nudt5_UGPPase_Nudt14"/>
    <property type="match status" value="1"/>
</dbReference>
<dbReference type="Pfam" id="PF00293">
    <property type="entry name" value="NUDIX"/>
    <property type="match status" value="1"/>
</dbReference>
<dbReference type="Proteomes" id="UP000006873">
    <property type="component" value="Chromosome"/>
</dbReference>
<proteinExistence type="inferred from homology"/>
<evidence type="ECO:0000256" key="3">
    <source>
        <dbReference type="RuleBase" id="RU003476"/>
    </source>
</evidence>
<dbReference type="PANTHER" id="PTHR43046">
    <property type="entry name" value="GDP-MANNOSE MANNOSYL HYDROLASE"/>
    <property type="match status" value="1"/>
</dbReference>
<dbReference type="AlphaFoldDB" id="E3GHY1"/>
<reference key="1">
    <citation type="submission" date="2010-09" db="EMBL/GenBank/DDBJ databases">
        <authorList>
            <person name="Roh H."/>
            <person name="Ko H.-J."/>
            <person name="Kim D."/>
            <person name="Choi D.G."/>
            <person name="Park S."/>
            <person name="Kim S."/>
            <person name="Kim K.H."/>
            <person name="Chang I.S."/>
            <person name="Choi I.-G."/>
        </authorList>
    </citation>
    <scope>NUCLEOTIDE SEQUENCE</scope>
    <source>
        <strain>KIST612</strain>
    </source>
</reference>
<keyword evidence="2 3" id="KW-0378">Hydrolase</keyword>
<feature type="domain" description="Nudix hydrolase" evidence="4">
    <location>
        <begin position="65"/>
        <end position="194"/>
    </location>
</feature>
<sequence>MYMDKINVYGGKMGNRKLHLINMEKIKDGHFIKNFKLTFLNTNGRQKEYEMISFNELVNPDDIGKTNNGVAIIALYKGKLLLLREFRMAVNDYVYNLVAGRIEPGENIEDCVHREIYEETGLEVSNIVTVLPSTFAAASMTDLRMTFVVAEVTGEISDAFMNEHEEIHGGFYTPEEVKELLQSPNFNANCQLVAYFYSMLSVFTDAFEKAQTE</sequence>
<comment type="similarity">
    <text evidence="3">Belongs to the Nudix hydrolase family.</text>
</comment>
<dbReference type="HOGENOM" id="CLU_062658_0_3_9"/>
<evidence type="ECO:0000256" key="1">
    <source>
        <dbReference type="ARBA" id="ARBA00001946"/>
    </source>
</evidence>
<dbReference type="InterPro" id="IPR020084">
    <property type="entry name" value="NUDIX_hydrolase_CS"/>
</dbReference>
<evidence type="ECO:0000256" key="2">
    <source>
        <dbReference type="ARBA" id="ARBA00022801"/>
    </source>
</evidence>
<evidence type="ECO:0000313" key="6">
    <source>
        <dbReference type="Proteomes" id="UP000006873"/>
    </source>
</evidence>
<dbReference type="Gene3D" id="3.90.79.10">
    <property type="entry name" value="Nucleoside Triphosphate Pyrophosphohydrolase"/>
    <property type="match status" value="1"/>
</dbReference>
<gene>
    <name evidence="5" type="ordered locus">ELI_0246</name>
</gene>
<dbReference type="InterPro" id="IPR015797">
    <property type="entry name" value="NUDIX_hydrolase-like_dom_sf"/>
</dbReference>
<dbReference type="EMBL" id="CP002273">
    <property type="protein sequence ID" value="ADO35266.1"/>
    <property type="molecule type" value="Genomic_DNA"/>
</dbReference>
<name>E3GHY1_9FIRM</name>
<accession>E3GHY1</accession>
<dbReference type="PROSITE" id="PS51462">
    <property type="entry name" value="NUDIX"/>
    <property type="match status" value="1"/>
</dbReference>
<organism evidence="5 6">
    <name type="scientific">Eubacterium callanderi</name>
    <dbReference type="NCBI Taxonomy" id="53442"/>
    <lineage>
        <taxon>Bacteria</taxon>
        <taxon>Bacillati</taxon>
        <taxon>Bacillota</taxon>
        <taxon>Clostridia</taxon>
        <taxon>Eubacteriales</taxon>
        <taxon>Eubacteriaceae</taxon>
        <taxon>Eubacterium</taxon>
    </lineage>
</organism>
<dbReference type="PROSITE" id="PS00893">
    <property type="entry name" value="NUDIX_BOX"/>
    <property type="match status" value="1"/>
</dbReference>
<dbReference type="InterPro" id="IPR020476">
    <property type="entry name" value="Nudix_hydrolase"/>
</dbReference>
<comment type="cofactor">
    <cofactor evidence="1">
        <name>Mg(2+)</name>
        <dbReference type="ChEBI" id="CHEBI:18420"/>
    </cofactor>
</comment>
<evidence type="ECO:0000313" key="5">
    <source>
        <dbReference type="EMBL" id="ADO35266.1"/>
    </source>
</evidence>
<dbReference type="PANTHER" id="PTHR43046:SF16">
    <property type="entry name" value="ADP-RIBOSE PYROPHOSPHATASE YJHB-RELATED"/>
    <property type="match status" value="1"/>
</dbReference>
<protein>
    <recommendedName>
        <fullName evidence="4">Nudix hydrolase domain-containing protein</fullName>
    </recommendedName>
</protein>
<dbReference type="GO" id="GO:0016787">
    <property type="term" value="F:hydrolase activity"/>
    <property type="evidence" value="ECO:0007669"/>
    <property type="project" value="UniProtKB-KW"/>
</dbReference>
<evidence type="ECO:0000259" key="4">
    <source>
        <dbReference type="PROSITE" id="PS51462"/>
    </source>
</evidence>